<gene>
    <name evidence="15" type="ORF">LSTR_LSTR001075</name>
</gene>
<evidence type="ECO:0000256" key="7">
    <source>
        <dbReference type="ARBA" id="ARBA00022490"/>
    </source>
</evidence>
<dbReference type="PANTHER" id="PTHR13236">
    <property type="entry name" value="DYNEIN 2 LIGHT INTERMEDIATE CHAIN, ISOFORM 2"/>
    <property type="match status" value="1"/>
</dbReference>
<keyword evidence="13" id="KW-0206">Cytoskeleton</keyword>
<dbReference type="Proteomes" id="UP000291343">
    <property type="component" value="Unassembled WGS sequence"/>
</dbReference>
<dbReference type="PANTHER" id="PTHR13236:SF0">
    <property type="entry name" value="CYTOPLASMIC DYNEIN 2 LIGHT INTERMEDIATE CHAIN 1"/>
    <property type="match status" value="1"/>
</dbReference>
<dbReference type="GO" id="GO:0035735">
    <property type="term" value="P:intraciliary transport involved in cilium assembly"/>
    <property type="evidence" value="ECO:0007669"/>
    <property type="project" value="InterPro"/>
</dbReference>
<keyword evidence="14" id="KW-0966">Cell projection</keyword>
<keyword evidence="16" id="KW-1185">Reference proteome</keyword>
<accession>A0A482X147</accession>
<reference evidence="15 16" key="1">
    <citation type="journal article" date="2017" name="Gigascience">
        <title>Genome sequence of the small brown planthopper, Laodelphax striatellus.</title>
        <authorList>
            <person name="Zhu J."/>
            <person name="Jiang F."/>
            <person name="Wang X."/>
            <person name="Yang P."/>
            <person name="Bao Y."/>
            <person name="Zhao W."/>
            <person name="Wang W."/>
            <person name="Lu H."/>
            <person name="Wang Q."/>
            <person name="Cui N."/>
            <person name="Li J."/>
            <person name="Chen X."/>
            <person name="Luo L."/>
            <person name="Yu J."/>
            <person name="Kang L."/>
            <person name="Cui F."/>
        </authorList>
    </citation>
    <scope>NUCLEOTIDE SEQUENCE [LARGE SCALE GENOMIC DNA]</scope>
    <source>
        <strain evidence="15">Lst14</strain>
    </source>
</reference>
<comment type="caution">
    <text evidence="15">The sequence shown here is derived from an EMBL/GenBank/DDBJ whole genome shotgun (WGS) entry which is preliminary data.</text>
</comment>
<dbReference type="GO" id="GO:0045504">
    <property type="term" value="F:dynein heavy chain binding"/>
    <property type="evidence" value="ECO:0007669"/>
    <property type="project" value="TreeGrafter"/>
</dbReference>
<sequence length="338" mass="38272">MDLPNKGAASLRDIAVKLNKQRQLQPNDNVSNGRTLLIIGSKGTGKTSLINKFLDRNEAEKPTLALEYCFGRKAGKSLVKDVCHIWELGGGTLFTSLLLNSGPLDDVDSTTAIMMLDLSALENLWATMEILLTSLKTTILKKQKDPKLLIERAKSRVPHEHPDRLRMDPFPVPLVIIGGKYDQFQDYEPEKKKIVCRCLRYVAHFYNATLFFYSAKDSGLVKKSREILNHYGFGTPPVKAVAQDFGKPLLIPAGSDLLESIEGLGSNNKSWTMDKYKHIFTTHFHQETVKSTTSSEDPAQDPNFREPVIDALRIQKDEELERYCQELERRQKMKTTVY</sequence>
<dbReference type="InParanoid" id="A0A482X147"/>
<dbReference type="FunCoup" id="A0A482X147">
    <property type="interactions" value="65"/>
</dbReference>
<dbReference type="GO" id="GO:0005930">
    <property type="term" value="C:axoneme"/>
    <property type="evidence" value="ECO:0007669"/>
    <property type="project" value="UniProtKB-SubCell"/>
</dbReference>
<organism evidence="15 16">
    <name type="scientific">Laodelphax striatellus</name>
    <name type="common">Small brown planthopper</name>
    <name type="synonym">Delphax striatella</name>
    <dbReference type="NCBI Taxonomy" id="195883"/>
    <lineage>
        <taxon>Eukaryota</taxon>
        <taxon>Metazoa</taxon>
        <taxon>Ecdysozoa</taxon>
        <taxon>Arthropoda</taxon>
        <taxon>Hexapoda</taxon>
        <taxon>Insecta</taxon>
        <taxon>Pterygota</taxon>
        <taxon>Neoptera</taxon>
        <taxon>Paraneoptera</taxon>
        <taxon>Hemiptera</taxon>
        <taxon>Auchenorrhyncha</taxon>
        <taxon>Fulgoroidea</taxon>
        <taxon>Delphacidae</taxon>
        <taxon>Criomorphinae</taxon>
        <taxon>Laodelphax</taxon>
    </lineage>
</organism>
<dbReference type="GO" id="GO:0036064">
    <property type="term" value="C:ciliary basal body"/>
    <property type="evidence" value="ECO:0007669"/>
    <property type="project" value="TreeGrafter"/>
</dbReference>
<evidence type="ECO:0000256" key="9">
    <source>
        <dbReference type="ARBA" id="ARBA00022794"/>
    </source>
</evidence>
<evidence type="ECO:0000256" key="14">
    <source>
        <dbReference type="ARBA" id="ARBA00023273"/>
    </source>
</evidence>
<dbReference type="InterPro" id="IPR040045">
    <property type="entry name" value="DYNC2LI1"/>
</dbReference>
<evidence type="ECO:0000313" key="15">
    <source>
        <dbReference type="EMBL" id="RZF39554.1"/>
    </source>
</evidence>
<evidence type="ECO:0000256" key="2">
    <source>
        <dbReference type="ARBA" id="ARBA00004300"/>
    </source>
</evidence>
<evidence type="ECO:0000256" key="12">
    <source>
        <dbReference type="ARBA" id="ARBA00023175"/>
    </source>
</evidence>
<keyword evidence="8" id="KW-0493">Microtubule</keyword>
<protein>
    <recommendedName>
        <fullName evidence="5">Cytoplasmic dynein 2 light intermediate chain 1</fullName>
    </recommendedName>
</protein>
<keyword evidence="11" id="KW-0969">Cilium</keyword>
<dbReference type="OrthoDB" id="10263060at2759"/>
<keyword evidence="7" id="KW-0963">Cytoplasm</keyword>
<dbReference type="InterPro" id="IPR022780">
    <property type="entry name" value="Dynein_light_int_chain"/>
</dbReference>
<comment type="subcellular location">
    <subcellularLocation>
        <location evidence="3">Cytoplasm</location>
        <location evidence="3">Cytoskeleton</location>
        <location evidence="3">Cilium axoneme</location>
    </subcellularLocation>
    <subcellularLocation>
        <location evidence="1">Cytoplasm</location>
        <location evidence="1">Cytoskeleton</location>
        <location evidence="1">Cilium basal body</location>
    </subcellularLocation>
    <subcellularLocation>
        <location evidence="2">Cytoplasm</location>
        <location evidence="2">Cytoskeleton</location>
        <location evidence="2">Microtubule organizing center</location>
        <location evidence="2">Centrosome</location>
    </subcellularLocation>
</comment>
<evidence type="ECO:0000256" key="4">
    <source>
        <dbReference type="ARBA" id="ARBA00006831"/>
    </source>
</evidence>
<dbReference type="GO" id="GO:0005868">
    <property type="term" value="C:cytoplasmic dynein complex"/>
    <property type="evidence" value="ECO:0007669"/>
    <property type="project" value="InterPro"/>
</dbReference>
<dbReference type="PRINTS" id="PR00449">
    <property type="entry name" value="RASTRNSFRMNG"/>
</dbReference>
<keyword evidence="12" id="KW-0505">Motor protein</keyword>
<keyword evidence="9" id="KW-0970">Cilium biogenesis/degradation</keyword>
<evidence type="ECO:0000256" key="11">
    <source>
        <dbReference type="ARBA" id="ARBA00023069"/>
    </source>
</evidence>
<dbReference type="GO" id="GO:0005813">
    <property type="term" value="C:centrosome"/>
    <property type="evidence" value="ECO:0007669"/>
    <property type="project" value="UniProtKB-SubCell"/>
</dbReference>
<proteinExistence type="inferred from homology"/>
<dbReference type="STRING" id="195883.A0A482X147"/>
<dbReference type="InterPro" id="IPR027417">
    <property type="entry name" value="P-loop_NTPase"/>
</dbReference>
<name>A0A482X147_LAOST</name>
<dbReference type="GO" id="GO:0005874">
    <property type="term" value="C:microtubule"/>
    <property type="evidence" value="ECO:0007669"/>
    <property type="project" value="UniProtKB-KW"/>
</dbReference>
<evidence type="ECO:0000256" key="6">
    <source>
        <dbReference type="ARBA" id="ARBA00022473"/>
    </source>
</evidence>
<evidence type="ECO:0000256" key="5">
    <source>
        <dbReference type="ARBA" id="ARBA00018863"/>
    </source>
</evidence>
<keyword evidence="6" id="KW-0217">Developmental protein</keyword>
<evidence type="ECO:0000256" key="3">
    <source>
        <dbReference type="ARBA" id="ARBA00004430"/>
    </source>
</evidence>
<dbReference type="Gene3D" id="3.40.50.300">
    <property type="entry name" value="P-loop containing nucleotide triphosphate hydrolases"/>
    <property type="match status" value="1"/>
</dbReference>
<dbReference type="EMBL" id="QKKF02019844">
    <property type="protein sequence ID" value="RZF39554.1"/>
    <property type="molecule type" value="Genomic_DNA"/>
</dbReference>
<dbReference type="SMR" id="A0A482X147"/>
<evidence type="ECO:0000256" key="10">
    <source>
        <dbReference type="ARBA" id="ARBA00023017"/>
    </source>
</evidence>
<evidence type="ECO:0000313" key="16">
    <source>
        <dbReference type="Proteomes" id="UP000291343"/>
    </source>
</evidence>
<dbReference type="GO" id="GO:0035721">
    <property type="term" value="P:intraciliary retrograde transport"/>
    <property type="evidence" value="ECO:0007669"/>
    <property type="project" value="InterPro"/>
</dbReference>
<dbReference type="Pfam" id="PF05783">
    <property type="entry name" value="DLIC"/>
    <property type="match status" value="1"/>
</dbReference>
<evidence type="ECO:0000256" key="13">
    <source>
        <dbReference type="ARBA" id="ARBA00023212"/>
    </source>
</evidence>
<evidence type="ECO:0000256" key="8">
    <source>
        <dbReference type="ARBA" id="ARBA00022701"/>
    </source>
</evidence>
<evidence type="ECO:0000256" key="1">
    <source>
        <dbReference type="ARBA" id="ARBA00004120"/>
    </source>
</evidence>
<keyword evidence="10" id="KW-0243">Dynein</keyword>
<comment type="similarity">
    <text evidence="4">Belongs to the dynein light intermediate chain family.</text>
</comment>
<dbReference type="SUPFAM" id="SSF52540">
    <property type="entry name" value="P-loop containing nucleoside triphosphate hydrolases"/>
    <property type="match status" value="1"/>
</dbReference>
<dbReference type="AlphaFoldDB" id="A0A482X147"/>